<name>A0ABU7SUS4_9LACO</name>
<reference evidence="2 3" key="1">
    <citation type="submission" date="2023-02" db="EMBL/GenBank/DDBJ databases">
        <title>The predominant lactic acid bacteria and yeasts involved in the spontaneous fermentation of millet during the production of the traditional porridge Hausa koko in Ghana.</title>
        <authorList>
            <person name="Atter A."/>
            <person name="Diaz M."/>
        </authorList>
    </citation>
    <scope>NUCLEOTIDE SEQUENCE [LARGE SCALE GENOMIC DNA]</scope>
    <source>
        <strain evidence="2 3">FI11552</strain>
    </source>
</reference>
<sequence>MINDTTKATVITAAIFVALLSEHVTIAVMCGMALIYVLMKSMVEPNEADKKAAGVGDTDDSDK</sequence>
<keyword evidence="1" id="KW-0472">Membrane</keyword>
<protein>
    <submittedName>
        <fullName evidence="2">Uncharacterized protein</fullName>
    </submittedName>
</protein>
<comment type="caution">
    <text evidence="2">The sequence shown here is derived from an EMBL/GenBank/DDBJ whole genome shotgun (WGS) entry which is preliminary data.</text>
</comment>
<gene>
    <name evidence="2" type="ORF">PS396_08420</name>
</gene>
<organism evidence="2 3">
    <name type="scientific">Limosilactobacillus pontis</name>
    <dbReference type="NCBI Taxonomy" id="35787"/>
    <lineage>
        <taxon>Bacteria</taxon>
        <taxon>Bacillati</taxon>
        <taxon>Bacillota</taxon>
        <taxon>Bacilli</taxon>
        <taxon>Lactobacillales</taxon>
        <taxon>Lactobacillaceae</taxon>
        <taxon>Limosilactobacillus</taxon>
    </lineage>
</organism>
<evidence type="ECO:0000313" key="2">
    <source>
        <dbReference type="EMBL" id="MEE6701792.1"/>
    </source>
</evidence>
<dbReference type="Proteomes" id="UP001335665">
    <property type="component" value="Unassembled WGS sequence"/>
</dbReference>
<feature type="transmembrane region" description="Helical" evidence="1">
    <location>
        <begin position="12"/>
        <end position="38"/>
    </location>
</feature>
<evidence type="ECO:0000313" key="3">
    <source>
        <dbReference type="Proteomes" id="UP001335665"/>
    </source>
</evidence>
<dbReference type="EMBL" id="JAQSFA010000026">
    <property type="protein sequence ID" value="MEE6701792.1"/>
    <property type="molecule type" value="Genomic_DNA"/>
</dbReference>
<keyword evidence="3" id="KW-1185">Reference proteome</keyword>
<accession>A0ABU7SUS4</accession>
<proteinExistence type="predicted"/>
<evidence type="ECO:0000256" key="1">
    <source>
        <dbReference type="SAM" id="Phobius"/>
    </source>
</evidence>
<keyword evidence="1" id="KW-1133">Transmembrane helix</keyword>
<keyword evidence="1" id="KW-0812">Transmembrane</keyword>
<dbReference type="RefSeq" id="WP_331191583.1">
    <property type="nucleotide sequence ID" value="NZ_JAQSEO010000006.1"/>
</dbReference>